<evidence type="ECO:0000313" key="6">
    <source>
        <dbReference type="WBParaSite" id="Hba_11728"/>
    </source>
</evidence>
<accession>A0A1I7X2P6</accession>
<dbReference type="InterPro" id="IPR000794">
    <property type="entry name" value="Beta-ketoacyl_synthase"/>
</dbReference>
<dbReference type="InterPro" id="IPR016039">
    <property type="entry name" value="Thiolase-like"/>
</dbReference>
<keyword evidence="5" id="KW-1185">Reference proteome</keyword>
<dbReference type="WBParaSite" id="Hba_11728">
    <property type="protein sequence ID" value="Hba_11728"/>
    <property type="gene ID" value="Hba_11728"/>
</dbReference>
<name>A0A1I7X2P6_HETBA</name>
<keyword evidence="2" id="KW-0808">Transferase</keyword>
<dbReference type="EC" id="2.3.1.41" evidence="1"/>
<dbReference type="GO" id="GO:0005739">
    <property type="term" value="C:mitochondrion"/>
    <property type="evidence" value="ECO:0007669"/>
    <property type="project" value="TreeGrafter"/>
</dbReference>
<dbReference type="AlphaFoldDB" id="A0A1I7X2P6"/>
<dbReference type="Pfam" id="PF00109">
    <property type="entry name" value="ketoacyl-synt"/>
    <property type="match status" value="1"/>
</dbReference>
<organism evidence="5 6">
    <name type="scientific">Heterorhabditis bacteriophora</name>
    <name type="common">Entomopathogenic nematode worm</name>
    <dbReference type="NCBI Taxonomy" id="37862"/>
    <lineage>
        <taxon>Eukaryota</taxon>
        <taxon>Metazoa</taxon>
        <taxon>Ecdysozoa</taxon>
        <taxon>Nematoda</taxon>
        <taxon>Chromadorea</taxon>
        <taxon>Rhabditida</taxon>
        <taxon>Rhabditina</taxon>
        <taxon>Rhabditomorpha</taxon>
        <taxon>Strongyloidea</taxon>
        <taxon>Heterorhabditidae</taxon>
        <taxon>Heterorhabditis</taxon>
    </lineage>
</organism>
<feature type="domain" description="Beta-ketoacyl synthase-like N-terminal" evidence="4">
    <location>
        <begin position="87"/>
        <end position="131"/>
    </location>
</feature>
<keyword evidence="3" id="KW-0812">Transmembrane</keyword>
<reference evidence="6" key="1">
    <citation type="submission" date="2016-11" db="UniProtKB">
        <authorList>
            <consortium name="WormBaseParasite"/>
        </authorList>
    </citation>
    <scope>IDENTIFICATION</scope>
</reference>
<feature type="transmembrane region" description="Helical" evidence="3">
    <location>
        <begin position="55"/>
        <end position="75"/>
    </location>
</feature>
<proteinExistence type="predicted"/>
<evidence type="ECO:0000313" key="5">
    <source>
        <dbReference type="Proteomes" id="UP000095283"/>
    </source>
</evidence>
<dbReference type="GO" id="GO:0006633">
    <property type="term" value="P:fatty acid biosynthetic process"/>
    <property type="evidence" value="ECO:0007669"/>
    <property type="project" value="TreeGrafter"/>
</dbReference>
<dbReference type="Gene3D" id="3.40.47.10">
    <property type="match status" value="1"/>
</dbReference>
<evidence type="ECO:0000256" key="3">
    <source>
        <dbReference type="SAM" id="Phobius"/>
    </source>
</evidence>
<keyword evidence="3" id="KW-0472">Membrane</keyword>
<keyword evidence="3" id="KW-1133">Transmembrane helix</keyword>
<dbReference type="PANTHER" id="PTHR11712:SF336">
    <property type="entry name" value="3-OXOACYL-[ACYL-CARRIER-PROTEIN] SYNTHASE, MITOCHONDRIAL"/>
    <property type="match status" value="1"/>
</dbReference>
<dbReference type="PANTHER" id="PTHR11712">
    <property type="entry name" value="POLYKETIDE SYNTHASE-RELATED"/>
    <property type="match status" value="1"/>
</dbReference>
<evidence type="ECO:0000256" key="1">
    <source>
        <dbReference type="ARBA" id="ARBA00013191"/>
    </source>
</evidence>
<protein>
    <recommendedName>
        <fullName evidence="1">beta-ketoacyl-[acyl-carrier-protein] synthase I</fullName>
        <ecNumber evidence="1">2.3.1.41</ecNumber>
    </recommendedName>
</protein>
<dbReference type="SUPFAM" id="SSF53901">
    <property type="entry name" value="Thiolase-like"/>
    <property type="match status" value="1"/>
</dbReference>
<evidence type="ECO:0000259" key="4">
    <source>
        <dbReference type="Pfam" id="PF00109"/>
    </source>
</evidence>
<sequence>MNRVVITGIGAISPFGYGVKHLQSGLFRGDSGLKYSDQLGFVCGKYLILYLVEVFFYNLRISIILIIHLTGEFFFTNMIMNKFVLINVLSRMRALAHGQQPSISCPFDSNRKGFVLSEGVGILFLERLEDALHRNVPILAEIIGYGKGVICINAP</sequence>
<dbReference type="GO" id="GO:0004315">
    <property type="term" value="F:3-oxoacyl-[acyl-carrier-protein] synthase activity"/>
    <property type="evidence" value="ECO:0007669"/>
    <property type="project" value="UniProtKB-EC"/>
</dbReference>
<evidence type="ECO:0000256" key="2">
    <source>
        <dbReference type="ARBA" id="ARBA00022679"/>
    </source>
</evidence>
<dbReference type="InterPro" id="IPR014030">
    <property type="entry name" value="Ketoacyl_synth_N"/>
</dbReference>
<dbReference type="Proteomes" id="UP000095283">
    <property type="component" value="Unplaced"/>
</dbReference>